<evidence type="ECO:0000256" key="2">
    <source>
        <dbReference type="ARBA" id="ARBA00010596"/>
    </source>
</evidence>
<feature type="transmembrane region" description="Helical" evidence="8">
    <location>
        <begin position="924"/>
        <end position="945"/>
    </location>
</feature>
<dbReference type="AlphaFoldDB" id="A0A5J9VLQ4"/>
<accession>A0A5J9VLQ4</accession>
<proteinExistence type="inferred from homology"/>
<dbReference type="InterPro" id="IPR002213">
    <property type="entry name" value="UDP_glucos_trans"/>
</dbReference>
<comment type="subcellular location">
    <subcellularLocation>
        <location evidence="1">Membrane</location>
        <topology evidence="1">Multi-pass membrane protein</topology>
    </subcellularLocation>
</comment>
<dbReference type="Gramene" id="TVU36386">
    <property type="protein sequence ID" value="TVU36386"/>
    <property type="gene ID" value="EJB05_18319"/>
</dbReference>
<evidence type="ECO:0000259" key="9">
    <source>
        <dbReference type="Pfam" id="PF03033"/>
    </source>
</evidence>
<keyword evidence="3" id="KW-0808">Transferase</keyword>
<evidence type="ECO:0000256" key="6">
    <source>
        <dbReference type="ARBA" id="ARBA00023136"/>
    </source>
</evidence>
<feature type="domain" description="Glycosyltransferase family 28 N-terminal" evidence="9">
    <location>
        <begin position="175"/>
        <end position="318"/>
    </location>
</feature>
<evidence type="ECO:0000256" key="8">
    <source>
        <dbReference type="SAM" id="Phobius"/>
    </source>
</evidence>
<comment type="caution">
    <text evidence="12">The sequence shown here is derived from an EMBL/GenBank/DDBJ whole genome shotgun (WGS) entry which is preliminary data.</text>
</comment>
<dbReference type="InterPro" id="IPR010610">
    <property type="entry name" value="EryCIII-like_C"/>
</dbReference>
<evidence type="ECO:0000256" key="7">
    <source>
        <dbReference type="SAM" id="MobiDB-lite"/>
    </source>
</evidence>
<evidence type="ECO:0000256" key="5">
    <source>
        <dbReference type="ARBA" id="ARBA00022989"/>
    </source>
</evidence>
<dbReference type="EMBL" id="RWGY01000009">
    <property type="protein sequence ID" value="TVU36386.1"/>
    <property type="molecule type" value="Genomic_DNA"/>
</dbReference>
<evidence type="ECO:0000313" key="13">
    <source>
        <dbReference type="Proteomes" id="UP000324897"/>
    </source>
</evidence>
<dbReference type="InterPro" id="IPR006977">
    <property type="entry name" value="Yip1_dom"/>
</dbReference>
<feature type="compositionally biased region" description="Low complexity" evidence="7">
    <location>
        <begin position="673"/>
        <end position="701"/>
    </location>
</feature>
<keyword evidence="4 8" id="KW-0812">Transmembrane</keyword>
<keyword evidence="6 8" id="KW-0472">Membrane</keyword>
<evidence type="ECO:0000256" key="1">
    <source>
        <dbReference type="ARBA" id="ARBA00004141"/>
    </source>
</evidence>
<feature type="region of interest" description="Disordered" evidence="7">
    <location>
        <begin position="735"/>
        <end position="764"/>
    </location>
</feature>
<reference evidence="12 13" key="1">
    <citation type="journal article" date="2019" name="Sci. Rep.">
        <title>A high-quality genome of Eragrostis curvula grass provides insights into Poaceae evolution and supports new strategies to enhance forage quality.</title>
        <authorList>
            <person name="Carballo J."/>
            <person name="Santos B.A.C.M."/>
            <person name="Zappacosta D."/>
            <person name="Garbus I."/>
            <person name="Selva J.P."/>
            <person name="Gallo C.A."/>
            <person name="Diaz A."/>
            <person name="Albertini E."/>
            <person name="Caccamo M."/>
            <person name="Echenique V."/>
        </authorList>
    </citation>
    <scope>NUCLEOTIDE SEQUENCE [LARGE SCALE GENOMIC DNA]</scope>
    <source>
        <strain evidence="13">cv. Victoria</strain>
        <tissue evidence="12">Leaf</tissue>
    </source>
</reference>
<dbReference type="Pfam" id="PF04893">
    <property type="entry name" value="Yip1"/>
    <property type="match status" value="1"/>
</dbReference>
<feature type="domain" description="Yip1" evidence="10">
    <location>
        <begin position="839"/>
        <end position="965"/>
    </location>
</feature>
<dbReference type="GO" id="GO:0016020">
    <property type="term" value="C:membrane"/>
    <property type="evidence" value="ECO:0007669"/>
    <property type="project" value="UniProtKB-SubCell"/>
</dbReference>
<dbReference type="GO" id="GO:0005975">
    <property type="term" value="P:carbohydrate metabolic process"/>
    <property type="evidence" value="ECO:0007669"/>
    <property type="project" value="InterPro"/>
</dbReference>
<dbReference type="Pfam" id="PF06722">
    <property type="entry name" value="EryCIII-like_C"/>
    <property type="match status" value="1"/>
</dbReference>
<feature type="region of interest" description="Disordered" evidence="7">
    <location>
        <begin position="632"/>
        <end position="720"/>
    </location>
</feature>
<feature type="transmembrane region" description="Helical" evidence="8">
    <location>
        <begin position="844"/>
        <end position="862"/>
    </location>
</feature>
<evidence type="ECO:0000256" key="3">
    <source>
        <dbReference type="ARBA" id="ARBA00022679"/>
    </source>
</evidence>
<dbReference type="PANTHER" id="PTHR48050:SF16">
    <property type="entry name" value="STEROL 3-BETA-GLUCOSYLTRANSFERASE UGT80B1"/>
    <property type="match status" value="1"/>
</dbReference>
<evidence type="ECO:0008006" key="14">
    <source>
        <dbReference type="Google" id="ProtNLM"/>
    </source>
</evidence>
<feature type="domain" description="Erythromycin biosynthesis protein CIII-like C-terminal" evidence="11">
    <location>
        <begin position="466"/>
        <end position="560"/>
    </location>
</feature>
<dbReference type="GO" id="GO:0016906">
    <property type="term" value="F:sterol 3-beta-glucosyltransferase activity"/>
    <property type="evidence" value="ECO:0007669"/>
    <property type="project" value="UniProtKB-ARBA"/>
</dbReference>
<dbReference type="Gene3D" id="3.40.50.2000">
    <property type="entry name" value="Glycogen Phosphorylase B"/>
    <property type="match status" value="2"/>
</dbReference>
<evidence type="ECO:0000259" key="10">
    <source>
        <dbReference type="Pfam" id="PF04893"/>
    </source>
</evidence>
<evidence type="ECO:0000256" key="4">
    <source>
        <dbReference type="ARBA" id="ARBA00022692"/>
    </source>
</evidence>
<dbReference type="SUPFAM" id="SSF53756">
    <property type="entry name" value="UDP-Glycosyltransferase/glycogen phosphorylase"/>
    <property type="match status" value="1"/>
</dbReference>
<protein>
    <recommendedName>
        <fullName evidence="14">Glycosyltransferase family 28 N-terminal domain-containing protein</fullName>
    </recommendedName>
</protein>
<dbReference type="FunFam" id="3.40.50.2000:FF:000009">
    <property type="entry name" value="Sterol 3-beta-glucosyltransferase UGT80A2"/>
    <property type="match status" value="1"/>
</dbReference>
<organism evidence="12 13">
    <name type="scientific">Eragrostis curvula</name>
    <name type="common">weeping love grass</name>
    <dbReference type="NCBI Taxonomy" id="38414"/>
    <lineage>
        <taxon>Eukaryota</taxon>
        <taxon>Viridiplantae</taxon>
        <taxon>Streptophyta</taxon>
        <taxon>Embryophyta</taxon>
        <taxon>Tracheophyta</taxon>
        <taxon>Spermatophyta</taxon>
        <taxon>Magnoliopsida</taxon>
        <taxon>Liliopsida</taxon>
        <taxon>Poales</taxon>
        <taxon>Poaceae</taxon>
        <taxon>PACMAD clade</taxon>
        <taxon>Chloridoideae</taxon>
        <taxon>Eragrostideae</taxon>
        <taxon>Eragrostidinae</taxon>
        <taxon>Eragrostis</taxon>
    </lineage>
</organism>
<dbReference type="PANTHER" id="PTHR48050">
    <property type="entry name" value="STEROL 3-BETA-GLUCOSYLTRANSFERASE"/>
    <property type="match status" value="1"/>
</dbReference>
<comment type="similarity">
    <text evidence="2">Belongs to the YIP1 family.</text>
</comment>
<sequence length="984" mass="106567">MGSNGNGEAVAAWEDAGLGVRQRKGGAAAGAGAGASSSFAEGMGEFVLNSMDARFSGSADADALFTSSRHPAFGHSKSTTTSSGMFKGQENVFVRSHSDRLLKCDLTLDMLSENEKINIIEKLVKIQNDGTLEVDVTRSDLIASELSEIDAFGSISRDIGDFTPGINKSVPKLKIAILVVGTRGDVQPFIALAKRLQEFGHYVRLATHVNFRTFVKSAGVDFYPLGGDPRIMAQYMTKNKGFCLAGPTEISAQRKQLKEIIFSVLPACTEPDLDTGAPFRAQAIIANPPAYGHLHIAEALGVPLHIFFTFPWTPTNEFPHPLARMPQSATYRLSYLILDLLIWWGTRGFINDFRKKLNLPPIAYFSTYHGSISHLPTGYMWSPQLMPKPKDWGPLVDVVGYCFLNLGTKYQPPPELSQWLQQGPKPIYMGFGSMPLDDEKKVTTIILDALRETGQRGIISRGWGDLGNFSDVPVDVFILEDCPHDWLFPRCAAVVHHGGAGTTAAGLIAGCPTTVVPFFGDQFFWGDRIYARGVGPAPIPIAELTVEALSNAIRFMLDPEVKSRTMELAIAIGNEDGVAAAVDAFHRHLPSEWPLAPPTHVEVERQDLFQWFSRALEKSTDASIGRFLAASPAKLPTEPPHSRPAGRHAPATPYLRLNPETQPSREIFPPSPRSHQQPPQPQIRPASPASALARPTPTPAAMSHNHGDTIPLHPSSAQSDMDEIESLIHAAPSSATVLPARPPSPPRASIPVSSSPAPAPVPSKPPLPAASIPISVSPAPPLPSASVSVAIASDGFGPAPNTLTEPVWDTVKRDLARIVSNLKLVVFPNPYREDPGKALRDWDLWGPFFFIVFLGLTLSWSASVKKSEVFAVAFAVLAAGAIILTLNVLLLGGHIIFFQSLSLLGYCLFPLDVGALVCMLKDNVILKIVVVTVTLAWSSWAAYPFMSAAVNPRRKALALYPVFLIRMLWFIRGMGSNDAITCGM</sequence>
<name>A0A5J9VLQ4_9POAL</name>
<dbReference type="InterPro" id="IPR004276">
    <property type="entry name" value="GlycoTrans_28_N"/>
</dbReference>
<evidence type="ECO:0000259" key="11">
    <source>
        <dbReference type="Pfam" id="PF06722"/>
    </source>
</evidence>
<feature type="transmembrane region" description="Helical" evidence="8">
    <location>
        <begin position="869"/>
        <end position="890"/>
    </location>
</feature>
<dbReference type="Proteomes" id="UP000324897">
    <property type="component" value="Unassembled WGS sequence"/>
</dbReference>
<dbReference type="Pfam" id="PF03033">
    <property type="entry name" value="Glyco_transf_28"/>
    <property type="match status" value="1"/>
</dbReference>
<keyword evidence="5 8" id="KW-1133">Transmembrane helix</keyword>
<feature type="transmembrane region" description="Helical" evidence="8">
    <location>
        <begin position="957"/>
        <end position="975"/>
    </location>
</feature>
<evidence type="ECO:0000313" key="12">
    <source>
        <dbReference type="EMBL" id="TVU36386.1"/>
    </source>
</evidence>
<dbReference type="InterPro" id="IPR050426">
    <property type="entry name" value="Glycosyltransferase_28"/>
</dbReference>
<gene>
    <name evidence="12" type="ORF">EJB05_18319</name>
</gene>
<feature type="transmembrane region" description="Helical" evidence="8">
    <location>
        <begin position="896"/>
        <end position="917"/>
    </location>
</feature>
<keyword evidence="13" id="KW-1185">Reference proteome</keyword>
<feature type="non-terminal residue" evidence="12">
    <location>
        <position position="984"/>
    </location>
</feature>
<dbReference type="CDD" id="cd03784">
    <property type="entry name" value="GT1_Gtf-like"/>
    <property type="match status" value="1"/>
</dbReference>
<dbReference type="OrthoDB" id="5835829at2759"/>